<keyword evidence="1" id="KW-0805">Transcription regulation</keyword>
<organism evidence="5">
    <name type="scientific">hydrothermal vent metagenome</name>
    <dbReference type="NCBI Taxonomy" id="652676"/>
    <lineage>
        <taxon>unclassified sequences</taxon>
        <taxon>metagenomes</taxon>
        <taxon>ecological metagenomes</taxon>
    </lineage>
</organism>
<dbReference type="InterPro" id="IPR036271">
    <property type="entry name" value="Tet_transcr_reg_TetR-rel_C_sf"/>
</dbReference>
<dbReference type="Gene3D" id="1.10.357.10">
    <property type="entry name" value="Tetracycline Repressor, domain 2"/>
    <property type="match status" value="1"/>
</dbReference>
<evidence type="ECO:0000256" key="1">
    <source>
        <dbReference type="ARBA" id="ARBA00023015"/>
    </source>
</evidence>
<reference evidence="5" key="1">
    <citation type="submission" date="2018-06" db="EMBL/GenBank/DDBJ databases">
        <authorList>
            <person name="Zhirakovskaya E."/>
        </authorList>
    </citation>
    <scope>NUCLEOTIDE SEQUENCE</scope>
</reference>
<dbReference type="PANTHER" id="PTHR30055">
    <property type="entry name" value="HTH-TYPE TRANSCRIPTIONAL REGULATOR RUTR"/>
    <property type="match status" value="1"/>
</dbReference>
<feature type="domain" description="HTH tetR-type" evidence="4">
    <location>
        <begin position="18"/>
        <end position="77"/>
    </location>
</feature>
<proteinExistence type="predicted"/>
<protein>
    <recommendedName>
        <fullName evidence="4">HTH tetR-type domain-containing protein</fullName>
    </recommendedName>
</protein>
<dbReference type="SUPFAM" id="SSF46689">
    <property type="entry name" value="Homeodomain-like"/>
    <property type="match status" value="1"/>
</dbReference>
<dbReference type="SUPFAM" id="SSF48498">
    <property type="entry name" value="Tetracyclin repressor-like, C-terminal domain"/>
    <property type="match status" value="1"/>
</dbReference>
<dbReference type="InterPro" id="IPR050109">
    <property type="entry name" value="HTH-type_TetR-like_transc_reg"/>
</dbReference>
<gene>
    <name evidence="5" type="ORF">MNBD_ACTINO02-1448</name>
</gene>
<evidence type="ECO:0000259" key="4">
    <source>
        <dbReference type="PROSITE" id="PS50977"/>
    </source>
</evidence>
<evidence type="ECO:0000256" key="3">
    <source>
        <dbReference type="ARBA" id="ARBA00023163"/>
    </source>
</evidence>
<dbReference type="AlphaFoldDB" id="A0A3B0TQP9"/>
<dbReference type="PROSITE" id="PS50977">
    <property type="entry name" value="HTH_TETR_2"/>
    <property type="match status" value="1"/>
</dbReference>
<sequence length="210" mass="22814">MVVSKPDRTTRRLRRSSDAAKALLVEAARDELLASGGSFELARVSQRAGVSSGLPHHYFGSRSGLLTAVVQDYTERLEAAVSNIAVKDETSWADRERRRVECYVEFIVDDALSPYVLGSLAATPEALAVASNSLERIIAEGTRNFRQGQEMGEVRSDLPPAVLSAAVHGAIRQVTLQALKGDGSIDRSHLVLVIWILVENWLTTSGVSRS</sequence>
<accession>A0A3B0TQP9</accession>
<keyword evidence="2" id="KW-0238">DNA-binding</keyword>
<dbReference type="Gene3D" id="1.10.10.60">
    <property type="entry name" value="Homeodomain-like"/>
    <property type="match status" value="1"/>
</dbReference>
<dbReference type="PANTHER" id="PTHR30055:SF234">
    <property type="entry name" value="HTH-TYPE TRANSCRIPTIONAL REGULATOR BETI"/>
    <property type="match status" value="1"/>
</dbReference>
<evidence type="ECO:0000256" key="2">
    <source>
        <dbReference type="ARBA" id="ARBA00023125"/>
    </source>
</evidence>
<dbReference type="GO" id="GO:0000976">
    <property type="term" value="F:transcription cis-regulatory region binding"/>
    <property type="evidence" value="ECO:0007669"/>
    <property type="project" value="TreeGrafter"/>
</dbReference>
<dbReference type="InterPro" id="IPR001647">
    <property type="entry name" value="HTH_TetR"/>
</dbReference>
<dbReference type="GO" id="GO:0003700">
    <property type="term" value="F:DNA-binding transcription factor activity"/>
    <property type="evidence" value="ECO:0007669"/>
    <property type="project" value="TreeGrafter"/>
</dbReference>
<keyword evidence="3" id="KW-0804">Transcription</keyword>
<name>A0A3B0TQP9_9ZZZZ</name>
<dbReference type="EMBL" id="UOEK01000568">
    <property type="protein sequence ID" value="VAW09386.1"/>
    <property type="molecule type" value="Genomic_DNA"/>
</dbReference>
<dbReference type="InterPro" id="IPR009057">
    <property type="entry name" value="Homeodomain-like_sf"/>
</dbReference>
<evidence type="ECO:0000313" key="5">
    <source>
        <dbReference type="EMBL" id="VAW09386.1"/>
    </source>
</evidence>